<reference evidence="2" key="1">
    <citation type="submission" date="2020-05" db="EMBL/GenBank/DDBJ databases">
        <authorList>
            <person name="Chiriac C."/>
            <person name="Salcher M."/>
            <person name="Ghai R."/>
            <person name="Kavagutti S V."/>
        </authorList>
    </citation>
    <scope>NUCLEOTIDE SEQUENCE</scope>
</reference>
<dbReference type="EMBL" id="CAEZXF010000005">
    <property type="protein sequence ID" value="CAB4670738.1"/>
    <property type="molecule type" value="Genomic_DNA"/>
</dbReference>
<gene>
    <name evidence="2" type="ORF">UFOPK2355_00055</name>
</gene>
<sequence>MLLLVLPLRKILISYLAIFIALGSLISPVFQSHGSASGNHGLAIGALVIHVIAISFWVGGLFGLTQLSKEQKIIALPRFSEIAL</sequence>
<accession>A0A6J6MCM4</accession>
<keyword evidence="1" id="KW-0812">Transmembrane</keyword>
<protein>
    <submittedName>
        <fullName evidence="2">Unannotated protein</fullName>
    </submittedName>
</protein>
<feature type="transmembrane region" description="Helical" evidence="1">
    <location>
        <begin position="42"/>
        <end position="64"/>
    </location>
</feature>
<evidence type="ECO:0000313" key="2">
    <source>
        <dbReference type="EMBL" id="CAB4670738.1"/>
    </source>
</evidence>
<proteinExistence type="predicted"/>
<name>A0A6J6MCM4_9ZZZZ</name>
<keyword evidence="1" id="KW-0472">Membrane</keyword>
<dbReference type="AlphaFoldDB" id="A0A6J6MCM4"/>
<evidence type="ECO:0000256" key="1">
    <source>
        <dbReference type="SAM" id="Phobius"/>
    </source>
</evidence>
<keyword evidence="1" id="KW-1133">Transmembrane helix</keyword>
<organism evidence="2">
    <name type="scientific">freshwater metagenome</name>
    <dbReference type="NCBI Taxonomy" id="449393"/>
    <lineage>
        <taxon>unclassified sequences</taxon>
        <taxon>metagenomes</taxon>
        <taxon>ecological metagenomes</taxon>
    </lineage>
</organism>
<feature type="transmembrane region" description="Helical" evidence="1">
    <location>
        <begin position="12"/>
        <end position="30"/>
    </location>
</feature>